<dbReference type="PANTHER" id="PTHR36966">
    <property type="entry name" value="REP-ASSOCIATED TYROSINE TRANSPOSASE"/>
    <property type="match status" value="1"/>
</dbReference>
<dbReference type="GO" id="GO:0043565">
    <property type="term" value="F:sequence-specific DNA binding"/>
    <property type="evidence" value="ECO:0000318"/>
    <property type="project" value="GO_Central"/>
</dbReference>
<dbReference type="Gene3D" id="3.30.70.1290">
    <property type="entry name" value="Transposase IS200-like"/>
    <property type="match status" value="1"/>
</dbReference>
<evidence type="ECO:0000259" key="1">
    <source>
        <dbReference type="SMART" id="SM01321"/>
    </source>
</evidence>
<dbReference type="OrthoDB" id="9794403at2"/>
<dbReference type="EnsemblBacteria" id="CAD76398">
    <property type="protein sequence ID" value="CAD76398"/>
    <property type="gene ID" value="RB9670"/>
</dbReference>
<dbReference type="FunFam" id="3.30.70.1290:FF:000004">
    <property type="match status" value="1"/>
</dbReference>
<dbReference type="KEGG" id="rba:RB9670"/>
<dbReference type="InterPro" id="IPR036515">
    <property type="entry name" value="Transposase_17_sf"/>
</dbReference>
<dbReference type="Proteomes" id="UP000001025">
    <property type="component" value="Chromosome"/>
</dbReference>
<dbReference type="SMART" id="SM01321">
    <property type="entry name" value="Y1_Tnp"/>
    <property type="match status" value="1"/>
</dbReference>
<dbReference type="eggNOG" id="COG1943">
    <property type="taxonomic scope" value="Bacteria"/>
</dbReference>
<organism evidence="2 3">
    <name type="scientific">Rhodopirellula baltica (strain DSM 10527 / NCIMB 13988 / SH1)</name>
    <dbReference type="NCBI Taxonomy" id="243090"/>
    <lineage>
        <taxon>Bacteria</taxon>
        <taxon>Pseudomonadati</taxon>
        <taxon>Planctomycetota</taxon>
        <taxon>Planctomycetia</taxon>
        <taxon>Pirellulales</taxon>
        <taxon>Pirellulaceae</taxon>
        <taxon>Rhodopirellula</taxon>
    </lineage>
</organism>
<sequence>MVGGYIECMSNVRLQFGFFDPKQEYSVTHGVLPHWEQPGATYFITYRTHDSIPQAAFELWKRQRADALRRLEIDPDDPNWTSAFGRLDWGVRRQFARQFATILEASLDELHGACALRYPNVSNVVAENLLHFDGMRYSPGGFVVMPNHVHVLVCLDRNVTLKEQCRNWKHYQSCQINSLLGNKGRLWQPESFDHLVRDGDHFQRFRKYIQNNPVKSRLKESEFRLYLPNLQNAHFVTD</sequence>
<dbReference type="InterPro" id="IPR052715">
    <property type="entry name" value="RAYT_transposase"/>
</dbReference>
<reference evidence="2 3" key="1">
    <citation type="journal article" date="2003" name="Proc. Natl. Acad. Sci. U.S.A.">
        <title>Complete genome sequence of the marine planctomycete Pirellula sp. strain 1.</title>
        <authorList>
            <person name="Gloeckner F.O."/>
            <person name="Kube M."/>
            <person name="Bauer M."/>
            <person name="Teeling H."/>
            <person name="Lombardot T."/>
            <person name="Ludwig W."/>
            <person name="Gade D."/>
            <person name="Beck A."/>
            <person name="Borzym K."/>
            <person name="Heitmann K."/>
            <person name="Rabus R."/>
            <person name="Schlesner H."/>
            <person name="Amann R."/>
            <person name="Reinhardt R."/>
        </authorList>
    </citation>
    <scope>NUCLEOTIDE SEQUENCE [LARGE SCALE GENOMIC DNA]</scope>
    <source>
        <strain evidence="3">DSM 10527 / NCIMB 13988 / SH1</strain>
    </source>
</reference>
<dbReference type="STRING" id="243090.RB9670"/>
<evidence type="ECO:0000313" key="3">
    <source>
        <dbReference type="Proteomes" id="UP000001025"/>
    </source>
</evidence>
<dbReference type="GO" id="GO:0004803">
    <property type="term" value="F:transposase activity"/>
    <property type="evidence" value="ECO:0007669"/>
    <property type="project" value="InterPro"/>
</dbReference>
<protein>
    <recommendedName>
        <fullName evidence="1">Transposase IS200-like domain-containing protein</fullName>
    </recommendedName>
</protein>
<dbReference type="EMBL" id="BX294150">
    <property type="protein sequence ID" value="CAD76398.1"/>
    <property type="molecule type" value="Genomic_DNA"/>
</dbReference>
<proteinExistence type="predicted"/>
<dbReference type="SUPFAM" id="SSF143422">
    <property type="entry name" value="Transposase IS200-like"/>
    <property type="match status" value="1"/>
</dbReference>
<dbReference type="AlphaFoldDB" id="Q7UL79"/>
<dbReference type="InterPro" id="IPR002686">
    <property type="entry name" value="Transposase_17"/>
</dbReference>
<dbReference type="HOGENOM" id="CLU_092744_1_0_0"/>
<feature type="domain" description="Transposase IS200-like" evidence="1">
    <location>
        <begin position="37"/>
        <end position="212"/>
    </location>
</feature>
<dbReference type="GO" id="GO:0006313">
    <property type="term" value="P:DNA transposition"/>
    <property type="evidence" value="ECO:0007669"/>
    <property type="project" value="InterPro"/>
</dbReference>
<dbReference type="GO" id="GO:0006310">
    <property type="term" value="P:DNA recombination"/>
    <property type="evidence" value="ECO:0000318"/>
    <property type="project" value="GO_Central"/>
</dbReference>
<keyword evidence="3" id="KW-1185">Reference proteome</keyword>
<dbReference type="PANTHER" id="PTHR36966:SF1">
    <property type="entry name" value="REP-ASSOCIATED TYROSINE TRANSPOSASE"/>
    <property type="match status" value="1"/>
</dbReference>
<name>Q7UL79_RHOBA</name>
<dbReference type="PATRIC" id="fig|243090.15.peg.4651"/>
<dbReference type="InParanoid" id="Q7UL79"/>
<evidence type="ECO:0000313" key="2">
    <source>
        <dbReference type="EMBL" id="CAD76398.1"/>
    </source>
</evidence>
<dbReference type="Pfam" id="PF01797">
    <property type="entry name" value="Y1_Tnp"/>
    <property type="match status" value="1"/>
</dbReference>
<gene>
    <name evidence="2" type="ordered locus">RB9670</name>
</gene>
<accession>Q7UL79</accession>